<evidence type="ECO:0000313" key="11">
    <source>
        <dbReference type="EMBL" id="CAJ1938086.1"/>
    </source>
</evidence>
<dbReference type="SUPFAM" id="SSF51110">
    <property type="entry name" value="alpha-D-mannose-specific plant lectins"/>
    <property type="match status" value="1"/>
</dbReference>
<feature type="compositionally biased region" description="Low complexity" evidence="9">
    <location>
        <begin position="40"/>
        <end position="53"/>
    </location>
</feature>
<dbReference type="Gene3D" id="3.20.20.80">
    <property type="entry name" value="Glycosidases"/>
    <property type="match status" value="1"/>
</dbReference>
<dbReference type="SUPFAM" id="SSF46934">
    <property type="entry name" value="UBA-like"/>
    <property type="match status" value="1"/>
</dbReference>
<evidence type="ECO:0000256" key="3">
    <source>
        <dbReference type="ARBA" id="ARBA00022692"/>
    </source>
</evidence>
<proteinExistence type="inferred from homology"/>
<protein>
    <recommendedName>
        <fullName evidence="13">Bulb-type lectin domain-containing protein</fullName>
    </recommendedName>
</protein>
<evidence type="ECO:0000256" key="9">
    <source>
        <dbReference type="SAM" id="MobiDB-lite"/>
    </source>
</evidence>
<dbReference type="InterPro" id="IPR009060">
    <property type="entry name" value="UBA-like_sf"/>
</dbReference>
<keyword evidence="12" id="KW-1185">Reference proteome</keyword>
<feature type="compositionally biased region" description="Polar residues" evidence="9">
    <location>
        <begin position="329"/>
        <end position="348"/>
    </location>
</feature>
<reference evidence="11" key="1">
    <citation type="submission" date="2023-08" db="EMBL/GenBank/DDBJ databases">
        <authorList>
            <person name="Audoor S."/>
            <person name="Bilcke G."/>
        </authorList>
    </citation>
    <scope>NUCLEOTIDE SEQUENCE</scope>
</reference>
<evidence type="ECO:0000256" key="2">
    <source>
        <dbReference type="ARBA" id="ARBA00009559"/>
    </source>
</evidence>
<dbReference type="InterPro" id="IPR026071">
    <property type="entry name" value="Glyco_Hydrolase_99"/>
</dbReference>
<feature type="compositionally biased region" description="Polar residues" evidence="9">
    <location>
        <begin position="187"/>
        <end position="196"/>
    </location>
</feature>
<feature type="transmembrane region" description="Helical" evidence="10">
    <location>
        <begin position="212"/>
        <end position="233"/>
    </location>
</feature>
<comment type="caution">
    <text evidence="11">The sequence shown here is derived from an EMBL/GenBank/DDBJ whole genome shotgun (WGS) entry which is preliminary data.</text>
</comment>
<evidence type="ECO:0008006" key="13">
    <source>
        <dbReference type="Google" id="ProtNLM"/>
    </source>
</evidence>
<evidence type="ECO:0000256" key="1">
    <source>
        <dbReference type="ARBA" id="ARBA00004323"/>
    </source>
</evidence>
<dbReference type="GO" id="GO:0000139">
    <property type="term" value="C:Golgi membrane"/>
    <property type="evidence" value="ECO:0007669"/>
    <property type="project" value="UniProtKB-SubCell"/>
</dbReference>
<accession>A0AAD2CPC9</accession>
<dbReference type="Gene3D" id="2.90.10.30">
    <property type="match status" value="1"/>
</dbReference>
<feature type="region of interest" description="Disordered" evidence="9">
    <location>
        <begin position="329"/>
        <end position="361"/>
    </location>
</feature>
<name>A0AAD2CPC9_9STRA</name>
<evidence type="ECO:0000256" key="4">
    <source>
        <dbReference type="ARBA" id="ARBA00022801"/>
    </source>
</evidence>
<sequence>MALNHGGTNSNDVGNIRKIQIPAAFQQSQPQPQPPPPPHQQNLNNSRSQQSSRVMRPTNHRYEESPRAGIDIEANSLSSPSRDQEMRSAVRRLSPYSSNQAPEQPEPQPQSQTMELVRENKVQTLAQMLLVSQDTALRALLETDWNMEQATARILEVGGGGQVNPPSAATANNTTNNTSRSSRNYHHTNNSRNVANTTTTPPPADKKKPDRLIIGLIIGFFVVGSITLGLLQWQHGEEINSQKKSKPRIFNDYFVGKFNGTVILKKAETLEPGEFASSPSGNYRVGLTLEGDLVLQQVVYEDKTPTIMINNETADIMVNNNETADMMQNNNETTTKSGVPDTTASDNAFETDTEDNTANDDEEERTILEITTIWSAGIQGSDVYMQTDGNLIIRKNGTSVWGSGTHKHDGATLIVDDGGRIGVRFMETLIWMQGLPQGFYQGPSSEDLVFPVRGAFYYPWYPQTWKVSSGDQARFEPDLGYYVSGDPNVVDSHIDQLEYGRFDLGIISWFGPGTNLDIARITNLMDRTLELNAKIKWAIYYEDEWKLDPNQELLKDDFEYIKKYFAWHPTYAHVDGGKPLIFVWNEGECEVVDRWMKASNDEWFVIPKLFGGYKDCPVQPNDWHQYGPASPYASFKGHSISISPGFWHAGEAQARLPRLSESEWCDNVRRMSESGEPWQLVTTFNEQGEGTSIESTAAHWPSQSGYGYYLDCLHFIP</sequence>
<evidence type="ECO:0000256" key="5">
    <source>
        <dbReference type="ARBA" id="ARBA00022968"/>
    </source>
</evidence>
<evidence type="ECO:0000256" key="8">
    <source>
        <dbReference type="ARBA" id="ARBA00023136"/>
    </source>
</evidence>
<keyword evidence="6 10" id="KW-1133">Transmembrane helix</keyword>
<feature type="compositionally biased region" description="Polar residues" evidence="9">
    <location>
        <begin position="1"/>
        <end position="13"/>
    </location>
</feature>
<dbReference type="Proteomes" id="UP001295423">
    <property type="component" value="Unassembled WGS sequence"/>
</dbReference>
<gene>
    <name evidence="11" type="ORF">CYCCA115_LOCUS5967</name>
</gene>
<feature type="compositionally biased region" description="Low complexity" evidence="9">
    <location>
        <begin position="164"/>
        <end position="182"/>
    </location>
</feature>
<keyword evidence="8 10" id="KW-0472">Membrane</keyword>
<organism evidence="11 12">
    <name type="scientific">Cylindrotheca closterium</name>
    <dbReference type="NCBI Taxonomy" id="2856"/>
    <lineage>
        <taxon>Eukaryota</taxon>
        <taxon>Sar</taxon>
        <taxon>Stramenopiles</taxon>
        <taxon>Ochrophyta</taxon>
        <taxon>Bacillariophyta</taxon>
        <taxon>Bacillariophyceae</taxon>
        <taxon>Bacillariophycidae</taxon>
        <taxon>Bacillariales</taxon>
        <taxon>Bacillariaceae</taxon>
        <taxon>Cylindrotheca</taxon>
    </lineage>
</organism>
<comment type="similarity">
    <text evidence="2">Belongs to the glycosyl hydrolase 99 family.</text>
</comment>
<evidence type="ECO:0000256" key="10">
    <source>
        <dbReference type="SAM" id="Phobius"/>
    </source>
</evidence>
<feature type="region of interest" description="Disordered" evidence="9">
    <location>
        <begin position="1"/>
        <end position="113"/>
    </location>
</feature>
<evidence type="ECO:0000313" key="12">
    <source>
        <dbReference type="Proteomes" id="UP001295423"/>
    </source>
</evidence>
<comment type="subcellular location">
    <subcellularLocation>
        <location evidence="1">Golgi apparatus membrane</location>
        <topology evidence="1">Single-pass type II membrane protein</topology>
    </subcellularLocation>
</comment>
<keyword evidence="4" id="KW-0378">Hydrolase</keyword>
<dbReference type="Pfam" id="PF16317">
    <property type="entry name" value="Glyco_hydro_99"/>
    <property type="match status" value="1"/>
</dbReference>
<dbReference type="InterPro" id="IPR036426">
    <property type="entry name" value="Bulb-type_lectin_dom_sf"/>
</dbReference>
<evidence type="ECO:0000256" key="7">
    <source>
        <dbReference type="ARBA" id="ARBA00023034"/>
    </source>
</evidence>
<evidence type="ECO:0000256" key="6">
    <source>
        <dbReference type="ARBA" id="ARBA00022989"/>
    </source>
</evidence>
<keyword evidence="3 10" id="KW-0812">Transmembrane</keyword>
<feature type="compositionally biased region" description="Acidic residues" evidence="9">
    <location>
        <begin position="349"/>
        <end position="361"/>
    </location>
</feature>
<keyword evidence="5" id="KW-0735">Signal-anchor</keyword>
<keyword evidence="7" id="KW-0333">Golgi apparatus</keyword>
<dbReference type="AlphaFoldDB" id="A0AAD2CPC9"/>
<feature type="region of interest" description="Disordered" evidence="9">
    <location>
        <begin position="159"/>
        <end position="207"/>
    </location>
</feature>
<dbReference type="GO" id="GO:0016798">
    <property type="term" value="F:hydrolase activity, acting on glycosyl bonds"/>
    <property type="evidence" value="ECO:0007669"/>
    <property type="project" value="InterPro"/>
</dbReference>
<dbReference type="EMBL" id="CAKOGP040000668">
    <property type="protein sequence ID" value="CAJ1938086.1"/>
    <property type="molecule type" value="Genomic_DNA"/>
</dbReference>